<proteinExistence type="predicted"/>
<dbReference type="HOGENOM" id="CLU_043697_0_0_1"/>
<dbReference type="Proteomes" id="UP000022910">
    <property type="component" value="Unassembled WGS sequence"/>
</dbReference>
<evidence type="ECO:0000313" key="1">
    <source>
        <dbReference type="EMBL" id="EXX52897.1"/>
    </source>
</evidence>
<dbReference type="EMBL" id="JEMT01029171">
    <property type="protein sequence ID" value="EXX52897.1"/>
    <property type="molecule type" value="Genomic_DNA"/>
</dbReference>
<protein>
    <submittedName>
        <fullName evidence="1">Uncharacterized protein</fullName>
    </submittedName>
</protein>
<comment type="caution">
    <text evidence="1">The sequence shown here is derived from an EMBL/GenBank/DDBJ whole genome shotgun (WGS) entry which is preliminary data.</text>
</comment>
<name>A0A015I733_RHIIW</name>
<keyword evidence="2" id="KW-1185">Reference proteome</keyword>
<gene>
    <name evidence="1" type="ORF">RirG_249050</name>
</gene>
<dbReference type="AlphaFoldDB" id="A0A015I733"/>
<dbReference type="OrthoDB" id="10003767at2759"/>
<evidence type="ECO:0000313" key="2">
    <source>
        <dbReference type="Proteomes" id="UP000022910"/>
    </source>
</evidence>
<organism evidence="1 2">
    <name type="scientific">Rhizophagus irregularis (strain DAOM 197198w)</name>
    <name type="common">Glomus intraradices</name>
    <dbReference type="NCBI Taxonomy" id="1432141"/>
    <lineage>
        <taxon>Eukaryota</taxon>
        <taxon>Fungi</taxon>
        <taxon>Fungi incertae sedis</taxon>
        <taxon>Mucoromycota</taxon>
        <taxon>Glomeromycotina</taxon>
        <taxon>Glomeromycetes</taxon>
        <taxon>Glomerales</taxon>
        <taxon>Glomeraceae</taxon>
        <taxon>Rhizophagus</taxon>
    </lineage>
</organism>
<reference evidence="1 2" key="1">
    <citation type="submission" date="2014-02" db="EMBL/GenBank/DDBJ databases">
        <title>Single nucleus genome sequencing reveals high similarity among nuclei of an endomycorrhizal fungus.</title>
        <authorList>
            <person name="Lin K."/>
            <person name="Geurts R."/>
            <person name="Zhang Z."/>
            <person name="Limpens E."/>
            <person name="Saunders D.G."/>
            <person name="Mu D."/>
            <person name="Pang E."/>
            <person name="Cao H."/>
            <person name="Cha H."/>
            <person name="Lin T."/>
            <person name="Zhou Q."/>
            <person name="Shang Y."/>
            <person name="Li Y."/>
            <person name="Ivanov S."/>
            <person name="Sharma T."/>
            <person name="Velzen R.V."/>
            <person name="Ruijter N.D."/>
            <person name="Aanen D.K."/>
            <person name="Win J."/>
            <person name="Kamoun S."/>
            <person name="Bisseling T."/>
            <person name="Huang S."/>
        </authorList>
    </citation>
    <scope>NUCLEOTIDE SEQUENCE [LARGE SCALE GENOMIC DNA]</scope>
    <source>
        <strain evidence="2">DAOM197198w</strain>
    </source>
</reference>
<sequence length="269" mass="31471">MSTFRIGPVVSSLFYSKGRDSIPSFTGPFKSLQEFYGTLIQKEKEFFEIHGAQELLPFKESKIDHGTAVTRVKSLIKQLGLLQSKLSNIFDELVEQKPFILIHGIIDWEFSRTGTLWDLCKYPIWIQEIDELPISDANLQENYERRILRKFFYEEMSDKFINISSPILNKQEQEGLLVKFFYHYGSEAKANIKLADPIMRLFWRPSLTKVQIPSEETIQDILSDTESNYYVASVYCELKSRGYNFTWQQPFVIAFHMLNNESSPKEKFV</sequence>
<accession>A0A015I733</accession>